<dbReference type="KEGG" id="nai:NECAME_12792"/>
<evidence type="ECO:0000313" key="1">
    <source>
        <dbReference type="EMBL" id="ETN74703.1"/>
    </source>
</evidence>
<evidence type="ECO:0000313" key="2">
    <source>
        <dbReference type="Proteomes" id="UP000053676"/>
    </source>
</evidence>
<dbReference type="AlphaFoldDB" id="W2SYQ1"/>
<dbReference type="EMBL" id="KI660340">
    <property type="protein sequence ID" value="ETN74703.1"/>
    <property type="molecule type" value="Genomic_DNA"/>
</dbReference>
<organism evidence="1 2">
    <name type="scientific">Necator americanus</name>
    <name type="common">Human hookworm</name>
    <dbReference type="NCBI Taxonomy" id="51031"/>
    <lineage>
        <taxon>Eukaryota</taxon>
        <taxon>Metazoa</taxon>
        <taxon>Ecdysozoa</taxon>
        <taxon>Nematoda</taxon>
        <taxon>Chromadorea</taxon>
        <taxon>Rhabditida</taxon>
        <taxon>Rhabditina</taxon>
        <taxon>Rhabditomorpha</taxon>
        <taxon>Strongyloidea</taxon>
        <taxon>Ancylostomatidae</taxon>
        <taxon>Bunostominae</taxon>
        <taxon>Necator</taxon>
    </lineage>
</organism>
<proteinExistence type="predicted"/>
<keyword evidence="2" id="KW-1185">Reference proteome</keyword>
<reference evidence="2" key="1">
    <citation type="journal article" date="2014" name="Nat. Genet.">
        <title>Genome of the human hookworm Necator americanus.</title>
        <authorList>
            <person name="Tang Y.T."/>
            <person name="Gao X."/>
            <person name="Rosa B.A."/>
            <person name="Abubucker S."/>
            <person name="Hallsworth-Pepin K."/>
            <person name="Martin J."/>
            <person name="Tyagi R."/>
            <person name="Heizer E."/>
            <person name="Zhang X."/>
            <person name="Bhonagiri-Palsikar V."/>
            <person name="Minx P."/>
            <person name="Warren W.C."/>
            <person name="Wang Q."/>
            <person name="Zhan B."/>
            <person name="Hotez P.J."/>
            <person name="Sternberg P.W."/>
            <person name="Dougall A."/>
            <person name="Gaze S.T."/>
            <person name="Mulvenna J."/>
            <person name="Sotillo J."/>
            <person name="Ranganathan S."/>
            <person name="Rabelo E.M."/>
            <person name="Wilson R.K."/>
            <person name="Felgner P.L."/>
            <person name="Bethony J."/>
            <person name="Hawdon J.M."/>
            <person name="Gasser R.B."/>
            <person name="Loukas A."/>
            <person name="Mitreva M."/>
        </authorList>
    </citation>
    <scope>NUCLEOTIDE SEQUENCE [LARGE SCALE GENOMIC DNA]</scope>
</reference>
<gene>
    <name evidence="1" type="ORF">NECAME_12792</name>
</gene>
<name>W2SYQ1_NECAM</name>
<accession>W2SYQ1</accession>
<sequence length="63" mass="7852">MRKNQSIMYQLVKVTLSLIRPLLHEVHCLQWKRKNRHLMHQRLQLRQQPHHETLEIFLEEVVF</sequence>
<dbReference type="Proteomes" id="UP000053676">
    <property type="component" value="Unassembled WGS sequence"/>
</dbReference>
<protein>
    <submittedName>
        <fullName evidence="1">Uncharacterized protein</fullName>
    </submittedName>
</protein>